<dbReference type="Pfam" id="PF13632">
    <property type="entry name" value="Glyco_trans_2_3"/>
    <property type="match status" value="1"/>
</dbReference>
<accession>A0A1V8SKZ8</accession>
<dbReference type="OrthoDB" id="5819478at2759"/>
<dbReference type="PANTHER" id="PTHR36851">
    <property type="entry name" value="UNNAMED PRODUCT"/>
    <property type="match status" value="1"/>
</dbReference>
<evidence type="ECO:0000259" key="2">
    <source>
        <dbReference type="Pfam" id="PF13632"/>
    </source>
</evidence>
<feature type="transmembrane region" description="Helical" evidence="1">
    <location>
        <begin position="431"/>
        <end position="451"/>
    </location>
</feature>
<dbReference type="AlphaFoldDB" id="A0A1V8SKZ8"/>
<reference evidence="4" key="1">
    <citation type="submission" date="2017-03" db="EMBL/GenBank/DDBJ databases">
        <title>Genomes of endolithic fungi from Antarctica.</title>
        <authorList>
            <person name="Coleine C."/>
            <person name="Masonjones S."/>
            <person name="Stajich J.E."/>
        </authorList>
    </citation>
    <scope>NUCLEOTIDE SEQUENCE [LARGE SCALE GENOMIC DNA]</scope>
    <source>
        <strain evidence="4">CCFEE 5527</strain>
    </source>
</reference>
<keyword evidence="1" id="KW-0472">Membrane</keyword>
<proteinExistence type="predicted"/>
<keyword evidence="1" id="KW-1133">Transmembrane helix</keyword>
<evidence type="ECO:0000256" key="1">
    <source>
        <dbReference type="SAM" id="Phobius"/>
    </source>
</evidence>
<sequence>MSIAFPARVCWSMLDMNRRMKEAATVMPNTRRRRVASLKNEDDEKPFPVPLFVIILPAYKEDNTTLETTLRVLASHPQARLCYHVYLAMEEGEEKSDLKAASLVSTFSSMFYNMSYTIHPSGIDGEAQGKSSNESWAAKQACRDYPDASRKRDIVITVMDADTHLSSRYFQQIARLHTDCAETSETTMYVPPLVFDRNLHRVPLFVRTADMMWCGAGLSSLYSGSTICIPTSVYSLPMALVEEVSGWDTGPGAIGEDLHMYLKCFFALSGNLNVQIVYSAASQCNVQSDLVGIRGYVDGIAARYKQALRHMWGSLDTGFAVRETLNMLERHRTAETMSPNLPLSAPNANWTAFYTSTGLHKSLVPKQETAAPYKPPPKPVHMTNLLTIFHRLFEAHFLPTHLALILTTTGLYSLVHPGFLIPHFLRWCLDFAGWCRLLGFTLMMCYFYLYAKYHHFCVELRQEEMRRAGLWEDIAEQDGFSMKVFQVTGLLECALFPIGGFIFGAIPALQAVISHLFTERLTYVSDEAGHEDGIRVDRAHMGSDMSAIAWSALDAQDRSG</sequence>
<evidence type="ECO:0000313" key="4">
    <source>
        <dbReference type="Proteomes" id="UP000192596"/>
    </source>
</evidence>
<gene>
    <name evidence="3" type="ORF">B0A48_14605</name>
</gene>
<dbReference type="InterPro" id="IPR029044">
    <property type="entry name" value="Nucleotide-diphossugar_trans"/>
</dbReference>
<dbReference type="InterPro" id="IPR001173">
    <property type="entry name" value="Glyco_trans_2-like"/>
</dbReference>
<keyword evidence="4" id="KW-1185">Reference proteome</keyword>
<feature type="transmembrane region" description="Helical" evidence="1">
    <location>
        <begin position="402"/>
        <end position="425"/>
    </location>
</feature>
<dbReference type="InParanoid" id="A0A1V8SKZ8"/>
<dbReference type="Proteomes" id="UP000192596">
    <property type="component" value="Unassembled WGS sequence"/>
</dbReference>
<keyword evidence="1" id="KW-0812">Transmembrane</keyword>
<dbReference type="STRING" id="1507870.A0A1V8SKZ8"/>
<evidence type="ECO:0000313" key="3">
    <source>
        <dbReference type="EMBL" id="OQN99835.1"/>
    </source>
</evidence>
<dbReference type="EMBL" id="NAJO01000038">
    <property type="protein sequence ID" value="OQN99835.1"/>
    <property type="molecule type" value="Genomic_DNA"/>
</dbReference>
<dbReference type="PANTHER" id="PTHR36851:SF1">
    <property type="entry name" value="GLYCO_TRANS_2-LIKE DOMAIN-CONTAINING PROTEIN"/>
    <property type="match status" value="1"/>
</dbReference>
<protein>
    <recommendedName>
        <fullName evidence="2">Glycosyltransferase 2-like domain-containing protein</fullName>
    </recommendedName>
</protein>
<name>A0A1V8SKZ8_9PEZI</name>
<dbReference type="SUPFAM" id="SSF53448">
    <property type="entry name" value="Nucleotide-diphospho-sugar transferases"/>
    <property type="match status" value="1"/>
</dbReference>
<comment type="caution">
    <text evidence="3">The sequence shown here is derived from an EMBL/GenBank/DDBJ whole genome shotgun (WGS) entry which is preliminary data.</text>
</comment>
<organism evidence="3 4">
    <name type="scientific">Cryoendolithus antarcticus</name>
    <dbReference type="NCBI Taxonomy" id="1507870"/>
    <lineage>
        <taxon>Eukaryota</taxon>
        <taxon>Fungi</taxon>
        <taxon>Dikarya</taxon>
        <taxon>Ascomycota</taxon>
        <taxon>Pezizomycotina</taxon>
        <taxon>Dothideomycetes</taxon>
        <taxon>Dothideomycetidae</taxon>
        <taxon>Cladosporiales</taxon>
        <taxon>Cladosporiaceae</taxon>
        <taxon>Cryoendolithus</taxon>
    </lineage>
</organism>
<feature type="domain" description="Glycosyltransferase 2-like" evidence="2">
    <location>
        <begin position="155"/>
        <end position="393"/>
    </location>
</feature>